<keyword evidence="1" id="KW-0511">Multifunctional enzyme</keyword>
<evidence type="ECO:0000313" key="4">
    <source>
        <dbReference type="Proteomes" id="UP000004994"/>
    </source>
</evidence>
<dbReference type="Pfam" id="PF17919">
    <property type="entry name" value="RT_RNaseH_2"/>
    <property type="match status" value="1"/>
</dbReference>
<dbReference type="Proteomes" id="UP000004994">
    <property type="component" value="Chromosome 11"/>
</dbReference>
<dbReference type="PANTHER" id="PTHR37984:SF5">
    <property type="entry name" value="PROTEIN NYNRIN-LIKE"/>
    <property type="match status" value="1"/>
</dbReference>
<organism evidence="3">
    <name type="scientific">Solanum lycopersicum</name>
    <name type="common">Tomato</name>
    <name type="synonym">Lycopersicon esculentum</name>
    <dbReference type="NCBI Taxonomy" id="4081"/>
    <lineage>
        <taxon>Eukaryota</taxon>
        <taxon>Viridiplantae</taxon>
        <taxon>Streptophyta</taxon>
        <taxon>Embryophyta</taxon>
        <taxon>Tracheophyta</taxon>
        <taxon>Spermatophyta</taxon>
        <taxon>Magnoliopsida</taxon>
        <taxon>eudicotyledons</taxon>
        <taxon>Gunneridae</taxon>
        <taxon>Pentapetalae</taxon>
        <taxon>asterids</taxon>
        <taxon>lamiids</taxon>
        <taxon>Solanales</taxon>
        <taxon>Solanaceae</taxon>
        <taxon>Solanoideae</taxon>
        <taxon>Solaneae</taxon>
        <taxon>Solanum</taxon>
        <taxon>Solanum subgen. Lycopersicon</taxon>
    </lineage>
</organism>
<proteinExistence type="predicted"/>
<feature type="domain" description="Reverse transcriptase/retrotransposon-derived protein RNase H-like" evidence="2">
    <location>
        <begin position="114"/>
        <end position="161"/>
    </location>
</feature>
<evidence type="ECO:0000313" key="3">
    <source>
        <dbReference type="EnsemblPlants" id="Solyc11g039535.1.1"/>
    </source>
</evidence>
<dbReference type="STRING" id="4081.A0A3Q7IW32"/>
<dbReference type="InterPro" id="IPR043128">
    <property type="entry name" value="Rev_trsase/Diguanyl_cyclase"/>
</dbReference>
<dbReference type="Gene3D" id="3.30.70.270">
    <property type="match status" value="2"/>
</dbReference>
<accession>A0A3Q7IW32</accession>
<reference evidence="3" key="2">
    <citation type="submission" date="2019-01" db="UniProtKB">
        <authorList>
            <consortium name="EnsemblPlants"/>
        </authorList>
    </citation>
    <scope>IDENTIFICATION</scope>
    <source>
        <strain evidence="3">cv. Heinz 1706</strain>
    </source>
</reference>
<protein>
    <recommendedName>
        <fullName evidence="2">Reverse transcriptase/retrotransposon-derived protein RNase H-like domain-containing protein</fullName>
    </recommendedName>
</protein>
<evidence type="ECO:0000256" key="1">
    <source>
        <dbReference type="ARBA" id="ARBA00023268"/>
    </source>
</evidence>
<evidence type="ECO:0000259" key="2">
    <source>
        <dbReference type="Pfam" id="PF17919"/>
    </source>
</evidence>
<name>A0A3Q7IW32_SOLLC</name>
<dbReference type="Gene3D" id="3.10.10.10">
    <property type="entry name" value="HIV Type 1 Reverse Transcriptase, subunit A, domain 1"/>
    <property type="match status" value="1"/>
</dbReference>
<dbReference type="GO" id="GO:0003824">
    <property type="term" value="F:catalytic activity"/>
    <property type="evidence" value="ECO:0007669"/>
    <property type="project" value="UniProtKB-KW"/>
</dbReference>
<dbReference type="EnsemblPlants" id="Solyc11g039535.1.1">
    <property type="protein sequence ID" value="Solyc11g039535.1.1"/>
    <property type="gene ID" value="Solyc11g039535.1"/>
</dbReference>
<dbReference type="AlphaFoldDB" id="A0A3Q7IW32"/>
<dbReference type="SUPFAM" id="SSF56672">
    <property type="entry name" value="DNA/RNA polymerases"/>
    <property type="match status" value="1"/>
</dbReference>
<dbReference type="InterPro" id="IPR041577">
    <property type="entry name" value="RT_RNaseH_2"/>
</dbReference>
<dbReference type="PANTHER" id="PTHR37984">
    <property type="entry name" value="PROTEIN CBG26694"/>
    <property type="match status" value="1"/>
</dbReference>
<keyword evidence="4" id="KW-1185">Reference proteome</keyword>
<reference evidence="3" key="1">
    <citation type="journal article" date="2012" name="Nature">
        <title>The tomato genome sequence provides insights into fleshy fruit evolution.</title>
        <authorList>
            <consortium name="Tomato Genome Consortium"/>
        </authorList>
    </citation>
    <scope>NUCLEOTIDE SEQUENCE [LARGE SCALE GENOMIC DNA]</scope>
    <source>
        <strain evidence="3">cv. Heinz 1706</strain>
    </source>
</reference>
<dbReference type="InParanoid" id="A0A3Q7IW32"/>
<dbReference type="Gramene" id="Solyc11g039535.1.1">
    <property type="protein sequence ID" value="Solyc11g039535.1.1"/>
    <property type="gene ID" value="Solyc11g039535.1"/>
</dbReference>
<dbReference type="InterPro" id="IPR043502">
    <property type="entry name" value="DNA/RNA_pol_sf"/>
</dbReference>
<sequence length="166" mass="19134">DGTMQIYVDYRALNKANVMKKYLVPLVEDFMDRLSTSCWARKKDLRSVYWQIKFLGHLLSKNKVPMDSKKVQDTVDLQAPRHVKDLRKFIGGYSKSASPLTDLLKKDMKWVLYERCGEAFKNSKEAIASDPILKLPDFELPFEVHTDVPEKANGGVLVQEELNLEK</sequence>
<dbReference type="InterPro" id="IPR050951">
    <property type="entry name" value="Retrovirus_Pol_polyprotein"/>
</dbReference>